<dbReference type="STRING" id="1296120.A0A1B9GIY2"/>
<comment type="subcellular location">
    <subcellularLocation>
        <location evidence="1">Membrane</location>
        <topology evidence="1">Multi-pass membrane protein</topology>
    </subcellularLocation>
</comment>
<feature type="transmembrane region" description="Helical" evidence="6">
    <location>
        <begin position="34"/>
        <end position="61"/>
    </location>
</feature>
<feature type="transmembrane region" description="Helical" evidence="6">
    <location>
        <begin position="378"/>
        <end position="394"/>
    </location>
</feature>
<evidence type="ECO:0000256" key="3">
    <source>
        <dbReference type="ARBA" id="ARBA00022692"/>
    </source>
</evidence>
<feature type="transmembrane region" description="Helical" evidence="6">
    <location>
        <begin position="160"/>
        <end position="184"/>
    </location>
</feature>
<feature type="transmembrane region" description="Helical" evidence="6">
    <location>
        <begin position="312"/>
        <end position="334"/>
    </location>
</feature>
<feature type="domain" description="Major facilitator superfamily (MFS) profile" evidence="7">
    <location>
        <begin position="36"/>
        <end position="509"/>
    </location>
</feature>
<evidence type="ECO:0000256" key="2">
    <source>
        <dbReference type="ARBA" id="ARBA00022448"/>
    </source>
</evidence>
<dbReference type="AlphaFoldDB" id="A0A1B9GIY2"/>
<sequence>MSSSKLDVAVPQEELGLQEDDDRQAALLGRPRRLFLLGILVLSVFVDVLASSAFFIFTGPIAVDLSIVFEQQSWVITSYAVTFASFLPFWGRVSDIFSPKPVFCIGFMAVGISNIVLSFLNDKISFFVIRALSGIAAASLVPTSYRLIAQIFSATPEERAWAYTIYGMTGSIANVTGTIIAGLIDYIPNGGQMRSWRWFFRIVAAVSLPCAVCGHTLIPKPHASATPSSARKKINVELIQRLDPIGICTMLSAIILIILGLTLGASYGWTYAGFLVPFILGVILLPAFFFWESRLPDEHALLPPSIWRIQNVTVLVVFALITLGWWSVNFIPFVEMFTQVHGERTILAAVRTLPEGVSAGIVSVILITNPQLIARPRYPIYAAMCLCVAAYAIWCQAPSVVGTSYWRYVFPGMIIGSGGMQVVLLSTNVGIMLAAPPERTGIVGAILQMSMQTSSVVALSIQAGLISIHPDGIHDLRNVHASWYFEMGWTALWLVGFIVFYRPVVEKHL</sequence>
<dbReference type="Proteomes" id="UP000092666">
    <property type="component" value="Unassembled WGS sequence"/>
</dbReference>
<feature type="transmembrane region" description="Helical" evidence="6">
    <location>
        <begin position="414"/>
        <end position="435"/>
    </location>
</feature>
<feature type="transmembrane region" description="Helical" evidence="6">
    <location>
        <begin position="481"/>
        <end position="501"/>
    </location>
</feature>
<feature type="transmembrane region" description="Helical" evidence="6">
    <location>
        <begin position="238"/>
        <end position="263"/>
    </location>
</feature>
<keyword evidence="9" id="KW-1185">Reference proteome</keyword>
<dbReference type="GO" id="GO:0016020">
    <property type="term" value="C:membrane"/>
    <property type="evidence" value="ECO:0007669"/>
    <property type="project" value="UniProtKB-SubCell"/>
</dbReference>
<dbReference type="Pfam" id="PF07690">
    <property type="entry name" value="MFS_1"/>
    <property type="match status" value="1"/>
</dbReference>
<evidence type="ECO:0000259" key="7">
    <source>
        <dbReference type="PROSITE" id="PS50850"/>
    </source>
</evidence>
<feature type="transmembrane region" description="Helical" evidence="6">
    <location>
        <begin position="196"/>
        <end position="218"/>
    </location>
</feature>
<gene>
    <name evidence="8" type="ORF">I316_07313</name>
</gene>
<evidence type="ECO:0000313" key="9">
    <source>
        <dbReference type="Proteomes" id="UP000092666"/>
    </source>
</evidence>
<reference evidence="9" key="2">
    <citation type="submission" date="2013-12" db="EMBL/GenBank/DDBJ databases">
        <title>Evolution of pathogenesis and genome organization in the Tremellales.</title>
        <authorList>
            <person name="Cuomo C."/>
            <person name="Litvintseva A."/>
            <person name="Heitman J."/>
            <person name="Chen Y."/>
            <person name="Sun S."/>
            <person name="Springer D."/>
            <person name="Dromer F."/>
            <person name="Young S."/>
            <person name="Zeng Q."/>
            <person name="Chapman S."/>
            <person name="Gujja S."/>
            <person name="Saif S."/>
            <person name="Birren B."/>
        </authorList>
    </citation>
    <scope>NUCLEOTIDE SEQUENCE [LARGE SCALE GENOMIC DNA]</scope>
    <source>
        <strain evidence="9">BCC8398</strain>
    </source>
</reference>
<feature type="transmembrane region" description="Helical" evidence="6">
    <location>
        <begin position="102"/>
        <end position="120"/>
    </location>
</feature>
<keyword evidence="5 6" id="KW-0472">Membrane</keyword>
<evidence type="ECO:0000313" key="8">
    <source>
        <dbReference type="EMBL" id="OCF31042.1"/>
    </source>
</evidence>
<protein>
    <recommendedName>
        <fullName evidence="7">Major facilitator superfamily (MFS) profile domain-containing protein</fullName>
    </recommendedName>
</protein>
<name>A0A1B9GIY2_9TREE</name>
<reference evidence="8 9" key="1">
    <citation type="submission" date="2013-07" db="EMBL/GenBank/DDBJ databases">
        <title>The Genome Sequence of Cryptococcus heveanensis BCC8398.</title>
        <authorList>
            <consortium name="The Broad Institute Genome Sequencing Platform"/>
            <person name="Cuomo C."/>
            <person name="Litvintseva A."/>
            <person name="Chen Y."/>
            <person name="Heitman J."/>
            <person name="Sun S."/>
            <person name="Springer D."/>
            <person name="Dromer F."/>
            <person name="Young S.K."/>
            <person name="Zeng Q."/>
            <person name="Gargeya S."/>
            <person name="Fitzgerald M."/>
            <person name="Abouelleil A."/>
            <person name="Alvarado L."/>
            <person name="Berlin A.M."/>
            <person name="Chapman S.B."/>
            <person name="Dewar J."/>
            <person name="Goldberg J."/>
            <person name="Griggs A."/>
            <person name="Gujja S."/>
            <person name="Hansen M."/>
            <person name="Howarth C."/>
            <person name="Imamovic A."/>
            <person name="Larimer J."/>
            <person name="McCowan C."/>
            <person name="Murphy C."/>
            <person name="Pearson M."/>
            <person name="Priest M."/>
            <person name="Roberts A."/>
            <person name="Saif S."/>
            <person name="Shea T."/>
            <person name="Sykes S."/>
            <person name="Wortman J."/>
            <person name="Nusbaum C."/>
            <person name="Birren B."/>
        </authorList>
    </citation>
    <scope>NUCLEOTIDE SEQUENCE [LARGE SCALE GENOMIC DNA]</scope>
    <source>
        <strain evidence="8 9">BCC8398</strain>
    </source>
</reference>
<accession>A0A1B9GIY2</accession>
<evidence type="ECO:0000256" key="1">
    <source>
        <dbReference type="ARBA" id="ARBA00004141"/>
    </source>
</evidence>
<feature type="transmembrane region" description="Helical" evidence="6">
    <location>
        <begin position="442"/>
        <end position="461"/>
    </location>
</feature>
<dbReference type="InterPro" id="IPR020846">
    <property type="entry name" value="MFS_dom"/>
</dbReference>
<evidence type="ECO:0000256" key="5">
    <source>
        <dbReference type="ARBA" id="ARBA00023136"/>
    </source>
</evidence>
<evidence type="ECO:0000256" key="6">
    <source>
        <dbReference type="SAM" id="Phobius"/>
    </source>
</evidence>
<dbReference type="EMBL" id="KV700138">
    <property type="protein sequence ID" value="OCF31042.1"/>
    <property type="molecule type" value="Genomic_DNA"/>
</dbReference>
<dbReference type="InterPro" id="IPR036259">
    <property type="entry name" value="MFS_trans_sf"/>
</dbReference>
<dbReference type="PANTHER" id="PTHR42718">
    <property type="entry name" value="MAJOR FACILITATOR SUPERFAMILY MULTIDRUG TRANSPORTER MFSC"/>
    <property type="match status" value="1"/>
</dbReference>
<dbReference type="InterPro" id="IPR011701">
    <property type="entry name" value="MFS"/>
</dbReference>
<organism evidence="8 9">
    <name type="scientific">Kwoniella heveanensis BCC8398</name>
    <dbReference type="NCBI Taxonomy" id="1296120"/>
    <lineage>
        <taxon>Eukaryota</taxon>
        <taxon>Fungi</taxon>
        <taxon>Dikarya</taxon>
        <taxon>Basidiomycota</taxon>
        <taxon>Agaricomycotina</taxon>
        <taxon>Tremellomycetes</taxon>
        <taxon>Tremellales</taxon>
        <taxon>Cryptococcaceae</taxon>
        <taxon>Kwoniella</taxon>
    </lineage>
</organism>
<keyword evidence="4 6" id="KW-1133">Transmembrane helix</keyword>
<dbReference type="GO" id="GO:0022857">
    <property type="term" value="F:transmembrane transporter activity"/>
    <property type="evidence" value="ECO:0007669"/>
    <property type="project" value="InterPro"/>
</dbReference>
<dbReference type="SUPFAM" id="SSF103473">
    <property type="entry name" value="MFS general substrate transporter"/>
    <property type="match status" value="2"/>
</dbReference>
<keyword evidence="3 6" id="KW-0812">Transmembrane</keyword>
<feature type="transmembrane region" description="Helical" evidence="6">
    <location>
        <begin position="269"/>
        <end position="291"/>
    </location>
</feature>
<evidence type="ECO:0000256" key="4">
    <source>
        <dbReference type="ARBA" id="ARBA00022989"/>
    </source>
</evidence>
<feature type="transmembrane region" description="Helical" evidence="6">
    <location>
        <begin position="126"/>
        <end position="148"/>
    </location>
</feature>
<dbReference type="Gene3D" id="1.20.1250.20">
    <property type="entry name" value="MFS general substrate transporter like domains"/>
    <property type="match status" value="2"/>
</dbReference>
<dbReference type="OrthoDB" id="440755at2759"/>
<keyword evidence="2" id="KW-0813">Transport</keyword>
<dbReference type="PROSITE" id="PS50850">
    <property type="entry name" value="MFS"/>
    <property type="match status" value="1"/>
</dbReference>
<dbReference type="PANTHER" id="PTHR42718:SF9">
    <property type="entry name" value="MAJOR FACILITATOR SUPERFAMILY MULTIDRUG TRANSPORTER MFSC"/>
    <property type="match status" value="1"/>
</dbReference>
<proteinExistence type="predicted"/>